<dbReference type="NCBIfam" id="TIGR03503">
    <property type="entry name" value="TIGR03503 family protein"/>
    <property type="match status" value="1"/>
</dbReference>
<feature type="transmembrane region" description="Helical" evidence="1">
    <location>
        <begin position="396"/>
        <end position="417"/>
    </location>
</feature>
<protein>
    <submittedName>
        <fullName evidence="3">Glutamate synthase</fullName>
    </submittedName>
</protein>
<keyword evidence="2" id="KW-0732">Signal</keyword>
<keyword evidence="1" id="KW-0472">Membrane</keyword>
<dbReference type="AlphaFoldDB" id="A0A0C2JWK6"/>
<dbReference type="InterPro" id="IPR020010">
    <property type="entry name" value="CHP03503"/>
</dbReference>
<keyword evidence="1" id="KW-0812">Transmembrane</keyword>
<evidence type="ECO:0000256" key="1">
    <source>
        <dbReference type="SAM" id="Phobius"/>
    </source>
</evidence>
<accession>A0A0C2JWK6</accession>
<dbReference type="RefSeq" id="WP_040987544.1">
    <property type="nucleotide sequence ID" value="NZ_JTKH01000006.1"/>
</dbReference>
<keyword evidence="1" id="KW-1133">Transmembrane helix</keyword>
<dbReference type="STRING" id="1461322.OJ16_03610"/>
<dbReference type="Proteomes" id="UP000031672">
    <property type="component" value="Unassembled WGS sequence"/>
</dbReference>
<keyword evidence="4" id="KW-1185">Reference proteome</keyword>
<evidence type="ECO:0000313" key="3">
    <source>
        <dbReference type="EMBL" id="KII80420.1"/>
    </source>
</evidence>
<organism evidence="3 4">
    <name type="scientific">Vibrio renipiscarius</name>
    <dbReference type="NCBI Taxonomy" id="1461322"/>
    <lineage>
        <taxon>Bacteria</taxon>
        <taxon>Pseudomonadati</taxon>
        <taxon>Pseudomonadota</taxon>
        <taxon>Gammaproteobacteria</taxon>
        <taxon>Vibrionales</taxon>
        <taxon>Vibrionaceae</taxon>
        <taxon>Vibrio</taxon>
    </lineage>
</organism>
<comment type="caution">
    <text evidence="3">The sequence shown here is derived from an EMBL/GenBank/DDBJ whole genome shotgun (WGS) entry which is preliminary data.</text>
</comment>
<gene>
    <name evidence="3" type="ORF">OJ16_03610</name>
</gene>
<evidence type="ECO:0000313" key="4">
    <source>
        <dbReference type="Proteomes" id="UP000031672"/>
    </source>
</evidence>
<accession>A0A0C2NWC4</accession>
<reference evidence="3 4" key="1">
    <citation type="submission" date="2014-11" db="EMBL/GenBank/DDBJ databases">
        <title>Draft Genome Sequence of Vibrio piscirenalis strains CECT 8603T and CECT 8604, two marine Gammaproteobacterium isolated from cultured gilthead sea bream (Sparus aurata).</title>
        <authorList>
            <person name="Arahal D.R."/>
            <person name="Rodrigo-Torres L."/>
            <person name="Lucena T."/>
            <person name="Pujalte M.J."/>
        </authorList>
    </citation>
    <scope>NUCLEOTIDE SEQUENCE [LARGE SCALE GENOMIC DNA]</scope>
    <source>
        <strain evidence="3 4">DCR 1-4-2</strain>
    </source>
</reference>
<proteinExistence type="predicted"/>
<evidence type="ECO:0000256" key="2">
    <source>
        <dbReference type="SAM" id="SignalP"/>
    </source>
</evidence>
<feature type="signal peptide" evidence="2">
    <location>
        <begin position="1"/>
        <end position="19"/>
    </location>
</feature>
<feature type="chain" id="PRO_5009758667" evidence="2">
    <location>
        <begin position="20"/>
        <end position="438"/>
    </location>
</feature>
<dbReference type="EMBL" id="JTKH01000006">
    <property type="protein sequence ID" value="KII80420.1"/>
    <property type="molecule type" value="Genomic_DNA"/>
</dbReference>
<name>A0A0C2JWK6_9VIBR</name>
<dbReference type="OrthoDB" id="798937at2"/>
<dbReference type="NCBIfam" id="NF041940">
    <property type="entry name" value="choice_anch_X"/>
    <property type="match status" value="1"/>
</dbReference>
<sequence>MLRIWFALMGLFVCSVGYAAQSYAAQSYAAQSTSMSDHSPSESAMSLLDNRFRVDSSIEHITFVIYRAQASKPVVLVRPDGRKYYFNRSPDNVRWYQESTMDIISIENPMAGPWQAIGQVTPKNKIKLISHLKLSAESLPERLFQGEDIKFTARLTSNGHPLVLRDFLDRVKLKVTFTKFIENEASLVKEARPVPIEVGVFADDGQNLDEKPGDGVFTVSLPVSTPPGKYRVRITSGNGVFLRAQEQEVLVYPNPIELSFIQSRKENQSHQVIFSGEQGMIQPGSLAAHIEHVDALGELIAVERAAVDAEAMRVQLNIPYRGVIGEYAWSGKVFATELGSGRELMFPLAEQTYSVVKDIDLAETRRLQEEEQIKQAQRLEEIRIKQQREEVRHRSIMIIVLSNVVIVLGAIFIWFAMRKVKAKKAAIPEMQLEIPKKR</sequence>